<name>A0A5B7HAN3_PORTR</name>
<comment type="caution">
    <text evidence="2">The sequence shown here is derived from an EMBL/GenBank/DDBJ whole genome shotgun (WGS) entry which is preliminary data.</text>
</comment>
<evidence type="ECO:0000313" key="3">
    <source>
        <dbReference type="Proteomes" id="UP000324222"/>
    </source>
</evidence>
<organism evidence="2 3">
    <name type="scientific">Portunus trituberculatus</name>
    <name type="common">Swimming crab</name>
    <name type="synonym">Neptunus trituberculatus</name>
    <dbReference type="NCBI Taxonomy" id="210409"/>
    <lineage>
        <taxon>Eukaryota</taxon>
        <taxon>Metazoa</taxon>
        <taxon>Ecdysozoa</taxon>
        <taxon>Arthropoda</taxon>
        <taxon>Crustacea</taxon>
        <taxon>Multicrustacea</taxon>
        <taxon>Malacostraca</taxon>
        <taxon>Eumalacostraca</taxon>
        <taxon>Eucarida</taxon>
        <taxon>Decapoda</taxon>
        <taxon>Pleocyemata</taxon>
        <taxon>Brachyura</taxon>
        <taxon>Eubrachyura</taxon>
        <taxon>Portunoidea</taxon>
        <taxon>Portunidae</taxon>
        <taxon>Portuninae</taxon>
        <taxon>Portunus</taxon>
    </lineage>
</organism>
<keyword evidence="3" id="KW-1185">Reference proteome</keyword>
<reference evidence="2 3" key="1">
    <citation type="submission" date="2019-05" db="EMBL/GenBank/DDBJ databases">
        <title>Another draft genome of Portunus trituberculatus and its Hox gene families provides insights of decapod evolution.</title>
        <authorList>
            <person name="Jeong J.-H."/>
            <person name="Song I."/>
            <person name="Kim S."/>
            <person name="Choi T."/>
            <person name="Kim D."/>
            <person name="Ryu S."/>
            <person name="Kim W."/>
        </authorList>
    </citation>
    <scope>NUCLEOTIDE SEQUENCE [LARGE SCALE GENOMIC DNA]</scope>
    <source>
        <tissue evidence="2">Muscle</tissue>
    </source>
</reference>
<feature type="compositionally biased region" description="Polar residues" evidence="1">
    <location>
        <begin position="61"/>
        <end position="92"/>
    </location>
</feature>
<dbReference type="EMBL" id="VSRR010025668">
    <property type="protein sequence ID" value="MPC67026.1"/>
    <property type="molecule type" value="Genomic_DNA"/>
</dbReference>
<evidence type="ECO:0000256" key="1">
    <source>
        <dbReference type="SAM" id="MobiDB-lite"/>
    </source>
</evidence>
<gene>
    <name evidence="2" type="ORF">E2C01_061186</name>
</gene>
<feature type="region of interest" description="Disordered" evidence="1">
    <location>
        <begin position="52"/>
        <end position="92"/>
    </location>
</feature>
<sequence length="92" mass="9635">MDSLTYHQPIHTTSAPAGSKRSMAGLSPVSVGHQILRRAARLLAGDALSFPKAVMPGGPTHTISEPKTSPRYTASSPLQPTMKSTTGALPQQ</sequence>
<accession>A0A5B7HAN3</accession>
<dbReference type="AlphaFoldDB" id="A0A5B7HAN3"/>
<protein>
    <submittedName>
        <fullName evidence="2">Uncharacterized protein</fullName>
    </submittedName>
</protein>
<evidence type="ECO:0000313" key="2">
    <source>
        <dbReference type="EMBL" id="MPC67026.1"/>
    </source>
</evidence>
<dbReference type="Proteomes" id="UP000324222">
    <property type="component" value="Unassembled WGS sequence"/>
</dbReference>
<proteinExistence type="predicted"/>
<feature type="region of interest" description="Disordered" evidence="1">
    <location>
        <begin position="1"/>
        <end position="25"/>
    </location>
</feature>